<evidence type="ECO:0000313" key="2">
    <source>
        <dbReference type="Proteomes" id="UP000529946"/>
    </source>
</evidence>
<sequence length="167" mass="17374">MAALAGGEGVIVGLVAALALQQLSPLWYGTGPDLANIVTGSLDVCGRIQGPANPMAPVATGGGSSGYARGIRYTTTDRPGHCELHAWDWRPQGDRIAQAAAAGLTGWAPGFSTGKWREPFANEFGPTVWTTFEQHDAEGRLIAVVRVIEPADGAVGEMSVTYEAVAP</sequence>
<name>A0A7W6JE11_9CAUL</name>
<organism evidence="1 2">
    <name type="scientific">Brevundimonas lenta</name>
    <dbReference type="NCBI Taxonomy" id="424796"/>
    <lineage>
        <taxon>Bacteria</taxon>
        <taxon>Pseudomonadati</taxon>
        <taxon>Pseudomonadota</taxon>
        <taxon>Alphaproteobacteria</taxon>
        <taxon>Caulobacterales</taxon>
        <taxon>Caulobacteraceae</taxon>
        <taxon>Brevundimonas</taxon>
    </lineage>
</organism>
<gene>
    <name evidence="1" type="ORF">GGR12_002274</name>
</gene>
<dbReference type="EMBL" id="JACIDM010000002">
    <property type="protein sequence ID" value="MBB4083408.1"/>
    <property type="molecule type" value="Genomic_DNA"/>
</dbReference>
<proteinExistence type="predicted"/>
<keyword evidence="2" id="KW-1185">Reference proteome</keyword>
<accession>A0A7W6JE11</accession>
<dbReference type="Proteomes" id="UP000529946">
    <property type="component" value="Unassembled WGS sequence"/>
</dbReference>
<protein>
    <submittedName>
        <fullName evidence="1">Uncharacterized protein</fullName>
    </submittedName>
</protein>
<evidence type="ECO:0000313" key="1">
    <source>
        <dbReference type="EMBL" id="MBB4083408.1"/>
    </source>
</evidence>
<reference evidence="1 2" key="1">
    <citation type="submission" date="2020-08" db="EMBL/GenBank/DDBJ databases">
        <title>Genomic Encyclopedia of Type Strains, Phase IV (KMG-IV): sequencing the most valuable type-strain genomes for metagenomic binning, comparative biology and taxonomic classification.</title>
        <authorList>
            <person name="Goeker M."/>
        </authorList>
    </citation>
    <scope>NUCLEOTIDE SEQUENCE [LARGE SCALE GENOMIC DNA]</scope>
    <source>
        <strain evidence="1 2">DSM 23960</strain>
    </source>
</reference>
<dbReference type="AlphaFoldDB" id="A0A7W6JE11"/>
<dbReference type="RefSeq" id="WP_183204503.1">
    <property type="nucleotide sequence ID" value="NZ_JACIDM010000002.1"/>
</dbReference>
<comment type="caution">
    <text evidence="1">The sequence shown here is derived from an EMBL/GenBank/DDBJ whole genome shotgun (WGS) entry which is preliminary data.</text>
</comment>